<dbReference type="PROSITE" id="PS50097">
    <property type="entry name" value="BTB"/>
    <property type="match status" value="1"/>
</dbReference>
<dbReference type="InterPro" id="IPR000210">
    <property type="entry name" value="BTB/POZ_dom"/>
</dbReference>
<evidence type="ECO:0000313" key="3">
    <source>
        <dbReference type="EMBL" id="KAF1846519.1"/>
    </source>
</evidence>
<accession>A0A9P4GJT8</accession>
<dbReference type="InterPro" id="IPR011333">
    <property type="entry name" value="SKP1/BTB/POZ_sf"/>
</dbReference>
<feature type="region of interest" description="Disordered" evidence="1">
    <location>
        <begin position="12"/>
        <end position="35"/>
    </location>
</feature>
<dbReference type="PANTHER" id="PTHR11145">
    <property type="entry name" value="BTB/POZ DOMAIN-CONTAINING ADAPTER FOR CUL3-MEDIATED RHOA DEGRADATION PROTEIN FAMILY MEMBER"/>
    <property type="match status" value="1"/>
</dbReference>
<dbReference type="OrthoDB" id="2414723at2759"/>
<dbReference type="InterPro" id="IPR003131">
    <property type="entry name" value="T1-type_BTB"/>
</dbReference>
<evidence type="ECO:0000256" key="1">
    <source>
        <dbReference type="SAM" id="MobiDB-lite"/>
    </source>
</evidence>
<evidence type="ECO:0000313" key="4">
    <source>
        <dbReference type="Proteomes" id="UP000800039"/>
    </source>
</evidence>
<sequence>MANTFNAMEIDPSHAAHASSAPSQHTLDIPRPTELPPGDLITLDVDGRKFRTRKSTLQNCGYFSGILSGRFAIELLPDGSLPVDADPDVFPTLLNYLRTPSTYPLLWTQEKGFDYVGYNKLLAVADFFGLEDLKQWIQKKTYLKAITTYHRVHVGPAYTGNWFDTVPFQIESWPSKDPRNLSNIEILQSFVVGVPSQGRFLCNSRNPDHFTAEDCLDEGQECIPDADNLTYYNFEKLEKSIANVVRCVVYNGEVCLRGYTEEVKHTSEHGISSP</sequence>
<dbReference type="AlphaFoldDB" id="A0A9P4GJT8"/>
<dbReference type="InterPro" id="IPR045068">
    <property type="entry name" value="BACURD1-3"/>
</dbReference>
<dbReference type="GO" id="GO:0051260">
    <property type="term" value="P:protein homooligomerization"/>
    <property type="evidence" value="ECO:0007669"/>
    <property type="project" value="InterPro"/>
</dbReference>
<name>A0A9P4GJT8_9PLEO</name>
<organism evidence="3 4">
    <name type="scientific">Cucurbitaria berberidis CBS 394.84</name>
    <dbReference type="NCBI Taxonomy" id="1168544"/>
    <lineage>
        <taxon>Eukaryota</taxon>
        <taxon>Fungi</taxon>
        <taxon>Dikarya</taxon>
        <taxon>Ascomycota</taxon>
        <taxon>Pezizomycotina</taxon>
        <taxon>Dothideomycetes</taxon>
        <taxon>Pleosporomycetidae</taxon>
        <taxon>Pleosporales</taxon>
        <taxon>Pleosporineae</taxon>
        <taxon>Cucurbitariaceae</taxon>
        <taxon>Cucurbitaria</taxon>
    </lineage>
</organism>
<feature type="compositionally biased region" description="Low complexity" evidence="1">
    <location>
        <begin position="13"/>
        <end position="23"/>
    </location>
</feature>
<dbReference type="GeneID" id="63850799"/>
<keyword evidence="4" id="KW-1185">Reference proteome</keyword>
<dbReference type="PANTHER" id="PTHR11145:SF8">
    <property type="entry name" value="RE57120P"/>
    <property type="match status" value="1"/>
</dbReference>
<dbReference type="Proteomes" id="UP000800039">
    <property type="component" value="Unassembled WGS sequence"/>
</dbReference>
<dbReference type="EMBL" id="ML976616">
    <property type="protein sequence ID" value="KAF1846519.1"/>
    <property type="molecule type" value="Genomic_DNA"/>
</dbReference>
<comment type="caution">
    <text evidence="3">The sequence shown here is derived from an EMBL/GenBank/DDBJ whole genome shotgun (WGS) entry which is preliminary data.</text>
</comment>
<evidence type="ECO:0000259" key="2">
    <source>
        <dbReference type="PROSITE" id="PS50097"/>
    </source>
</evidence>
<dbReference type="SMART" id="SM00225">
    <property type="entry name" value="BTB"/>
    <property type="match status" value="1"/>
</dbReference>
<gene>
    <name evidence="3" type="ORF">K460DRAFT_367277</name>
</gene>
<protein>
    <recommendedName>
        <fullName evidence="2">BTB domain-containing protein</fullName>
    </recommendedName>
</protein>
<proteinExistence type="predicted"/>
<dbReference type="Pfam" id="PF02214">
    <property type="entry name" value="BTB_2"/>
    <property type="match status" value="1"/>
</dbReference>
<dbReference type="RefSeq" id="XP_040789082.1">
    <property type="nucleotide sequence ID" value="XM_040933548.1"/>
</dbReference>
<feature type="domain" description="BTB" evidence="2">
    <location>
        <begin position="39"/>
        <end position="99"/>
    </location>
</feature>
<dbReference type="Gene3D" id="3.30.710.10">
    <property type="entry name" value="Potassium Channel Kv1.1, Chain A"/>
    <property type="match status" value="1"/>
</dbReference>
<reference evidence="3" key="1">
    <citation type="submission" date="2020-01" db="EMBL/GenBank/DDBJ databases">
        <authorList>
            <consortium name="DOE Joint Genome Institute"/>
            <person name="Haridas S."/>
            <person name="Albert R."/>
            <person name="Binder M."/>
            <person name="Bloem J."/>
            <person name="Labutti K."/>
            <person name="Salamov A."/>
            <person name="Andreopoulos B."/>
            <person name="Baker S.E."/>
            <person name="Barry K."/>
            <person name="Bills G."/>
            <person name="Bluhm B.H."/>
            <person name="Cannon C."/>
            <person name="Castanera R."/>
            <person name="Culley D.E."/>
            <person name="Daum C."/>
            <person name="Ezra D."/>
            <person name="Gonzalez J.B."/>
            <person name="Henrissat B."/>
            <person name="Kuo A."/>
            <person name="Liang C."/>
            <person name="Lipzen A."/>
            <person name="Lutzoni F."/>
            <person name="Magnuson J."/>
            <person name="Mondo S."/>
            <person name="Nolan M."/>
            <person name="Ohm R."/>
            <person name="Pangilinan J."/>
            <person name="Park H.-J."/>
            <person name="Ramirez L."/>
            <person name="Alfaro M."/>
            <person name="Sun H."/>
            <person name="Tritt A."/>
            <person name="Yoshinaga Y."/>
            <person name="Zwiers L.-H."/>
            <person name="Turgeon B.G."/>
            <person name="Goodwin S.B."/>
            <person name="Spatafora J.W."/>
            <person name="Crous P.W."/>
            <person name="Grigoriev I.V."/>
        </authorList>
    </citation>
    <scope>NUCLEOTIDE SEQUENCE</scope>
    <source>
        <strain evidence="3">CBS 394.84</strain>
    </source>
</reference>
<dbReference type="SUPFAM" id="SSF54695">
    <property type="entry name" value="POZ domain"/>
    <property type="match status" value="1"/>
</dbReference>